<dbReference type="PANTHER" id="PTHR33121:SF76">
    <property type="entry name" value="SIGNALING PROTEIN"/>
    <property type="match status" value="1"/>
</dbReference>
<dbReference type="CDD" id="cd01948">
    <property type="entry name" value="EAL"/>
    <property type="match status" value="1"/>
</dbReference>
<dbReference type="Gene3D" id="3.20.20.450">
    <property type="entry name" value="EAL domain"/>
    <property type="match status" value="1"/>
</dbReference>
<comment type="caution">
    <text evidence="2">The sequence shown here is derived from an EMBL/GenBank/DDBJ whole genome shotgun (WGS) entry which is preliminary data.</text>
</comment>
<dbReference type="EMBL" id="SSOB01000005">
    <property type="protein sequence ID" value="THF83232.1"/>
    <property type="molecule type" value="Genomic_DNA"/>
</dbReference>
<evidence type="ECO:0000313" key="3">
    <source>
        <dbReference type="Proteomes" id="UP000310636"/>
    </source>
</evidence>
<dbReference type="PROSITE" id="PS50883">
    <property type="entry name" value="EAL"/>
    <property type="match status" value="1"/>
</dbReference>
<dbReference type="Proteomes" id="UP000310636">
    <property type="component" value="Unassembled WGS sequence"/>
</dbReference>
<protein>
    <submittedName>
        <fullName evidence="2">EAL domain-containing protein</fullName>
    </submittedName>
</protein>
<dbReference type="InterPro" id="IPR035919">
    <property type="entry name" value="EAL_sf"/>
</dbReference>
<dbReference type="RefSeq" id="WP_136368712.1">
    <property type="nucleotide sequence ID" value="NZ_SSOB01000005.1"/>
</dbReference>
<dbReference type="InterPro" id="IPR001633">
    <property type="entry name" value="EAL_dom"/>
</dbReference>
<evidence type="ECO:0000313" key="2">
    <source>
        <dbReference type="EMBL" id="THF83232.1"/>
    </source>
</evidence>
<reference evidence="2 3" key="1">
    <citation type="submission" date="2019-04" db="EMBL/GenBank/DDBJ databases">
        <title>Cohnella sp. nov. isolated from preserved vegetables.</title>
        <authorList>
            <person name="Lin S.-Y."/>
            <person name="Hung M.-H."/>
            <person name="Young C.-C."/>
        </authorList>
    </citation>
    <scope>NUCLEOTIDE SEQUENCE [LARGE SCALE GENOMIC DNA]</scope>
    <source>
        <strain evidence="2 3">CC-MHH1044</strain>
    </source>
</reference>
<dbReference type="GO" id="GO:0071111">
    <property type="term" value="F:cyclic-guanylate-specific phosphodiesterase activity"/>
    <property type="evidence" value="ECO:0007669"/>
    <property type="project" value="InterPro"/>
</dbReference>
<dbReference type="Pfam" id="PF00563">
    <property type="entry name" value="EAL"/>
    <property type="match status" value="1"/>
</dbReference>
<feature type="domain" description="EAL" evidence="1">
    <location>
        <begin position="1"/>
        <end position="246"/>
    </location>
</feature>
<proteinExistence type="predicted"/>
<dbReference type="InterPro" id="IPR050706">
    <property type="entry name" value="Cyclic-di-GMP_PDE-like"/>
</dbReference>
<keyword evidence="3" id="KW-1185">Reference proteome</keyword>
<name>A0A4S4C5U5_9BACL</name>
<sequence>MDRMIAQRNFYHAFQPVMHLDNQAVFGYEALIRSETVASPDLLFKMAKEQNKLFELDLLSISRAMAVFFTNRRIRDSSEVLFLNVFPSSLADESFRQTVEEELRDYRQMAHRIIFEINEEMSQADAWNDERFIGNIRFLRRIGFRVAFDDVGDGATTFRNIIEIAPDFIKLDRYFGQKLSSSEQKQKVLRLFAEYCNNETGLILEGIEEAEDLAQARHLGVRLGQGFLLSEPRRLSDLIPQEDVPYHYGKGVRNCGR</sequence>
<accession>A0A4S4C5U5</accession>
<dbReference type="PANTHER" id="PTHR33121">
    <property type="entry name" value="CYCLIC DI-GMP PHOSPHODIESTERASE PDEF"/>
    <property type="match status" value="1"/>
</dbReference>
<dbReference type="SUPFAM" id="SSF141868">
    <property type="entry name" value="EAL domain-like"/>
    <property type="match status" value="1"/>
</dbReference>
<dbReference type="AlphaFoldDB" id="A0A4S4C5U5"/>
<gene>
    <name evidence="2" type="ORF">E6C55_05090</name>
</gene>
<organism evidence="2 3">
    <name type="scientific">Cohnella fermenti</name>
    <dbReference type="NCBI Taxonomy" id="2565925"/>
    <lineage>
        <taxon>Bacteria</taxon>
        <taxon>Bacillati</taxon>
        <taxon>Bacillota</taxon>
        <taxon>Bacilli</taxon>
        <taxon>Bacillales</taxon>
        <taxon>Paenibacillaceae</taxon>
        <taxon>Cohnella</taxon>
    </lineage>
</organism>
<dbReference type="OrthoDB" id="581425at2"/>
<evidence type="ECO:0000259" key="1">
    <source>
        <dbReference type="PROSITE" id="PS50883"/>
    </source>
</evidence>
<dbReference type="SMART" id="SM00052">
    <property type="entry name" value="EAL"/>
    <property type="match status" value="1"/>
</dbReference>